<comment type="caution">
    <text evidence="2">The sequence shown here is derived from an EMBL/GenBank/DDBJ whole genome shotgun (WGS) entry which is preliminary data.</text>
</comment>
<keyword evidence="3" id="KW-1185">Reference proteome</keyword>
<dbReference type="AlphaFoldDB" id="A0AA35WD39"/>
<proteinExistence type="predicted"/>
<gene>
    <name evidence="2" type="ORF">GBAR_LOCUS9935</name>
</gene>
<protein>
    <submittedName>
        <fullName evidence="2">Uncharacterized protein</fullName>
    </submittedName>
</protein>
<feature type="region of interest" description="Disordered" evidence="1">
    <location>
        <begin position="1"/>
        <end position="35"/>
    </location>
</feature>
<organism evidence="2 3">
    <name type="scientific">Geodia barretti</name>
    <name type="common">Barrett's horny sponge</name>
    <dbReference type="NCBI Taxonomy" id="519541"/>
    <lineage>
        <taxon>Eukaryota</taxon>
        <taxon>Metazoa</taxon>
        <taxon>Porifera</taxon>
        <taxon>Demospongiae</taxon>
        <taxon>Heteroscleromorpha</taxon>
        <taxon>Tetractinellida</taxon>
        <taxon>Astrophorina</taxon>
        <taxon>Geodiidae</taxon>
        <taxon>Geodia</taxon>
    </lineage>
</organism>
<evidence type="ECO:0000313" key="3">
    <source>
        <dbReference type="Proteomes" id="UP001174909"/>
    </source>
</evidence>
<dbReference type="Proteomes" id="UP001174909">
    <property type="component" value="Unassembled WGS sequence"/>
</dbReference>
<evidence type="ECO:0000256" key="1">
    <source>
        <dbReference type="SAM" id="MobiDB-lite"/>
    </source>
</evidence>
<evidence type="ECO:0000313" key="2">
    <source>
        <dbReference type="EMBL" id="CAI8016164.1"/>
    </source>
</evidence>
<sequence length="85" mass="9323">MSGVTAQRPGKMKGRRSDRAGGARASKTPAGDNLAHLLAPNVRGERERGRDKIGRLLLWCNSPFLSTLLSLVELVCSTILLWRTH</sequence>
<dbReference type="EMBL" id="CASHTH010001502">
    <property type="protein sequence ID" value="CAI8016164.1"/>
    <property type="molecule type" value="Genomic_DNA"/>
</dbReference>
<name>A0AA35WD39_GEOBA</name>
<reference evidence="2" key="1">
    <citation type="submission" date="2023-03" db="EMBL/GenBank/DDBJ databases">
        <authorList>
            <person name="Steffen K."/>
            <person name="Cardenas P."/>
        </authorList>
    </citation>
    <scope>NUCLEOTIDE SEQUENCE</scope>
</reference>
<accession>A0AA35WD39</accession>